<dbReference type="AlphaFoldDB" id="A0AAV3R8Q1"/>
<sequence length="181" mass="20431">MEPSNSYKEVQKLTGCLVEALVEIKEYLGPPKERYLVLDKAAFSLVVSARKLKDYFESHPIQRVTNQPLNRVLISPSLFGCLTTWAVELGEFEISYIPKTSVKAQTLADFVIECTARAPPKIQVQQEDEEANSLEITMEYALRFSFPATNNEAEYEAMIVGLKLVRSLNIEEILLKGLLCL</sequence>
<keyword evidence="2" id="KW-1185">Reference proteome</keyword>
<dbReference type="PANTHER" id="PTHR48475:SF2">
    <property type="entry name" value="RIBONUCLEASE H"/>
    <property type="match status" value="1"/>
</dbReference>
<dbReference type="PANTHER" id="PTHR48475">
    <property type="entry name" value="RIBONUCLEASE H"/>
    <property type="match status" value="1"/>
</dbReference>
<comment type="caution">
    <text evidence="1">The sequence shown here is derived from an EMBL/GenBank/DDBJ whole genome shotgun (WGS) entry which is preliminary data.</text>
</comment>
<dbReference type="EMBL" id="BAABME010008278">
    <property type="protein sequence ID" value="GAA0172777.1"/>
    <property type="molecule type" value="Genomic_DNA"/>
</dbReference>
<dbReference type="InterPro" id="IPR036397">
    <property type="entry name" value="RNaseH_sf"/>
</dbReference>
<protein>
    <recommendedName>
        <fullName evidence="3">Reverse transcriptase domain-containing protein</fullName>
    </recommendedName>
</protein>
<name>A0AAV3R8Q1_LITER</name>
<dbReference type="Gene3D" id="3.30.420.10">
    <property type="entry name" value="Ribonuclease H-like superfamily/Ribonuclease H"/>
    <property type="match status" value="1"/>
</dbReference>
<evidence type="ECO:0008006" key="3">
    <source>
        <dbReference type="Google" id="ProtNLM"/>
    </source>
</evidence>
<dbReference type="Proteomes" id="UP001454036">
    <property type="component" value="Unassembled WGS sequence"/>
</dbReference>
<proteinExistence type="predicted"/>
<evidence type="ECO:0000313" key="2">
    <source>
        <dbReference type="Proteomes" id="UP001454036"/>
    </source>
</evidence>
<accession>A0AAV3R8Q1</accession>
<organism evidence="1 2">
    <name type="scientific">Lithospermum erythrorhizon</name>
    <name type="common">Purple gromwell</name>
    <name type="synonym">Lithospermum officinale var. erythrorhizon</name>
    <dbReference type="NCBI Taxonomy" id="34254"/>
    <lineage>
        <taxon>Eukaryota</taxon>
        <taxon>Viridiplantae</taxon>
        <taxon>Streptophyta</taxon>
        <taxon>Embryophyta</taxon>
        <taxon>Tracheophyta</taxon>
        <taxon>Spermatophyta</taxon>
        <taxon>Magnoliopsida</taxon>
        <taxon>eudicotyledons</taxon>
        <taxon>Gunneridae</taxon>
        <taxon>Pentapetalae</taxon>
        <taxon>asterids</taxon>
        <taxon>lamiids</taxon>
        <taxon>Boraginales</taxon>
        <taxon>Boraginaceae</taxon>
        <taxon>Boraginoideae</taxon>
        <taxon>Lithospermeae</taxon>
        <taxon>Lithospermum</taxon>
    </lineage>
</organism>
<gene>
    <name evidence="1" type="ORF">LIER_26533</name>
</gene>
<evidence type="ECO:0000313" key="1">
    <source>
        <dbReference type="EMBL" id="GAA0172777.1"/>
    </source>
</evidence>
<dbReference type="GO" id="GO:0003676">
    <property type="term" value="F:nucleic acid binding"/>
    <property type="evidence" value="ECO:0007669"/>
    <property type="project" value="InterPro"/>
</dbReference>
<reference evidence="1 2" key="1">
    <citation type="submission" date="2024-01" db="EMBL/GenBank/DDBJ databases">
        <title>The complete chloroplast genome sequence of Lithospermum erythrorhizon: insights into the phylogenetic relationship among Boraginaceae species and the maternal lineages of purple gromwells.</title>
        <authorList>
            <person name="Okada T."/>
            <person name="Watanabe K."/>
        </authorList>
    </citation>
    <scope>NUCLEOTIDE SEQUENCE [LARGE SCALE GENOMIC DNA]</scope>
</reference>